<name>A0A0C7R2R2_PARSO</name>
<reference evidence="9 10" key="1">
    <citation type="submission" date="2015-01" db="EMBL/GenBank/DDBJ databases">
        <authorList>
            <person name="Aslett A.Martin."/>
            <person name="De Silva Nishadi"/>
        </authorList>
    </citation>
    <scope>NUCLEOTIDE SEQUENCE [LARGE SCALE GENOMIC DNA]</scope>
    <source>
        <strain evidence="9 10">R28058</strain>
    </source>
</reference>
<dbReference type="FunFam" id="3.40.50.300:FF:000016">
    <property type="entry name" value="Oligopeptide ABC transporter ATP-binding component"/>
    <property type="match status" value="1"/>
</dbReference>
<keyword evidence="4" id="KW-1003">Cell membrane</keyword>
<feature type="domain" description="ABC transporter" evidence="8">
    <location>
        <begin position="7"/>
        <end position="257"/>
    </location>
</feature>
<dbReference type="InterPro" id="IPR017871">
    <property type="entry name" value="ABC_transporter-like_CS"/>
</dbReference>
<sequence length="329" mass="36856">MGDNSVLKIDNLKIELIHKNQKLIAVKDVSFDLDPGKTIGIIGESGSGKSITCSAILGLLEDKKWIINGDIYFEETPIPYRSNKDMNKFRGKHIALITQNPMSAFDPLRTIRYHFIETLTTHKNMSKKDIEKKAIYILNKMKIQNPKNVLDSYSFELSGGMLQRIMIAIAIALEPEVLIADEPTTALDLTVQYEIIKILSKMQKDLGTSIILVSHDLGVISELADEVLVMYGGSIVEKAPINEIMTSPKHPYTKGLISSRPNFSKERLAILEGTPPNLFERRGGCEFYNRCNIKNEKCKSNMISSIKVSQNHEVRCINFEEGAYSCGTA</sequence>
<keyword evidence="7" id="KW-0472">Membrane</keyword>
<dbReference type="EC" id="3.6.3.-" evidence="9"/>
<comment type="subcellular location">
    <subcellularLocation>
        <location evidence="1">Cell membrane</location>
        <topology evidence="1">Peripheral membrane protein</topology>
    </subcellularLocation>
</comment>
<evidence type="ECO:0000256" key="1">
    <source>
        <dbReference type="ARBA" id="ARBA00004202"/>
    </source>
</evidence>
<protein>
    <submittedName>
        <fullName evidence="9">Oligopeptide transport ATP-binding protein OppD</fullName>
        <ecNumber evidence="9">3.6.3.-</ecNumber>
    </submittedName>
</protein>
<comment type="similarity">
    <text evidence="2">Belongs to the ABC transporter superfamily.</text>
</comment>
<organism evidence="9 10">
    <name type="scientific">Paraclostridium sordellii</name>
    <name type="common">Clostridium sordellii</name>
    <dbReference type="NCBI Taxonomy" id="1505"/>
    <lineage>
        <taxon>Bacteria</taxon>
        <taxon>Bacillati</taxon>
        <taxon>Bacillota</taxon>
        <taxon>Clostridia</taxon>
        <taxon>Peptostreptococcales</taxon>
        <taxon>Peptostreptococcaceae</taxon>
        <taxon>Paraclostridium</taxon>
    </lineage>
</organism>
<evidence type="ECO:0000259" key="8">
    <source>
        <dbReference type="PROSITE" id="PS50893"/>
    </source>
</evidence>
<gene>
    <name evidence="9" type="primary">gsiA_3</name>
    <name evidence="9" type="ORF">R28058_12261</name>
</gene>
<dbReference type="InterPro" id="IPR003593">
    <property type="entry name" value="AAA+_ATPase"/>
</dbReference>
<keyword evidence="3" id="KW-0813">Transport</keyword>
<dbReference type="Proteomes" id="UP000049127">
    <property type="component" value="Unassembled WGS sequence"/>
</dbReference>
<dbReference type="EMBL" id="CEKZ01000003">
    <property type="protein sequence ID" value="CEQ03493.1"/>
    <property type="molecule type" value="Genomic_DNA"/>
</dbReference>
<keyword evidence="5" id="KW-0547">Nucleotide-binding</keyword>
<dbReference type="GO" id="GO:0005524">
    <property type="term" value="F:ATP binding"/>
    <property type="evidence" value="ECO:0007669"/>
    <property type="project" value="UniProtKB-KW"/>
</dbReference>
<dbReference type="RefSeq" id="WP_055341809.1">
    <property type="nucleotide sequence ID" value="NZ_CDNI01000003.1"/>
</dbReference>
<dbReference type="SMART" id="SM00382">
    <property type="entry name" value="AAA"/>
    <property type="match status" value="1"/>
</dbReference>
<evidence type="ECO:0000256" key="6">
    <source>
        <dbReference type="ARBA" id="ARBA00022840"/>
    </source>
</evidence>
<dbReference type="Pfam" id="PF00005">
    <property type="entry name" value="ABC_tran"/>
    <property type="match status" value="1"/>
</dbReference>
<dbReference type="InterPro" id="IPR050388">
    <property type="entry name" value="ABC_Ni/Peptide_Import"/>
</dbReference>
<dbReference type="PANTHER" id="PTHR43297">
    <property type="entry name" value="OLIGOPEPTIDE TRANSPORT ATP-BINDING PROTEIN APPD"/>
    <property type="match status" value="1"/>
</dbReference>
<evidence type="ECO:0000256" key="7">
    <source>
        <dbReference type="ARBA" id="ARBA00023136"/>
    </source>
</evidence>
<dbReference type="GO" id="GO:0005886">
    <property type="term" value="C:plasma membrane"/>
    <property type="evidence" value="ECO:0007669"/>
    <property type="project" value="UniProtKB-SubCell"/>
</dbReference>
<dbReference type="NCBIfam" id="TIGR01727">
    <property type="entry name" value="oligo_HPY"/>
    <property type="match status" value="1"/>
</dbReference>
<evidence type="ECO:0000313" key="10">
    <source>
        <dbReference type="Proteomes" id="UP000049127"/>
    </source>
</evidence>
<dbReference type="PANTHER" id="PTHR43297:SF2">
    <property type="entry name" value="DIPEPTIDE TRANSPORT ATP-BINDING PROTEIN DPPD"/>
    <property type="match status" value="1"/>
</dbReference>
<dbReference type="InterPro" id="IPR003439">
    <property type="entry name" value="ABC_transporter-like_ATP-bd"/>
</dbReference>
<proteinExistence type="inferred from homology"/>
<keyword evidence="6 9" id="KW-0067">ATP-binding</keyword>
<dbReference type="PROSITE" id="PS50893">
    <property type="entry name" value="ABC_TRANSPORTER_2"/>
    <property type="match status" value="1"/>
</dbReference>
<evidence type="ECO:0000256" key="5">
    <source>
        <dbReference type="ARBA" id="ARBA00022741"/>
    </source>
</evidence>
<evidence type="ECO:0000313" key="9">
    <source>
        <dbReference type="EMBL" id="CEQ03493.1"/>
    </source>
</evidence>
<dbReference type="InterPro" id="IPR013563">
    <property type="entry name" value="Oligopep_ABC_C"/>
</dbReference>
<dbReference type="Gene3D" id="3.40.50.300">
    <property type="entry name" value="P-loop containing nucleotide triphosphate hydrolases"/>
    <property type="match status" value="1"/>
</dbReference>
<dbReference type="CDD" id="cd03257">
    <property type="entry name" value="ABC_NikE_OppD_transporters"/>
    <property type="match status" value="1"/>
</dbReference>
<accession>A0A0C7R2R2</accession>
<dbReference type="GO" id="GO:0016887">
    <property type="term" value="F:ATP hydrolysis activity"/>
    <property type="evidence" value="ECO:0007669"/>
    <property type="project" value="InterPro"/>
</dbReference>
<evidence type="ECO:0000256" key="4">
    <source>
        <dbReference type="ARBA" id="ARBA00022475"/>
    </source>
</evidence>
<dbReference type="PROSITE" id="PS00211">
    <property type="entry name" value="ABC_TRANSPORTER_1"/>
    <property type="match status" value="1"/>
</dbReference>
<dbReference type="Pfam" id="PF08352">
    <property type="entry name" value="oligo_HPY"/>
    <property type="match status" value="1"/>
</dbReference>
<evidence type="ECO:0000256" key="3">
    <source>
        <dbReference type="ARBA" id="ARBA00022448"/>
    </source>
</evidence>
<keyword evidence="9" id="KW-0378">Hydrolase</keyword>
<dbReference type="AlphaFoldDB" id="A0A0C7R2R2"/>
<evidence type="ECO:0000256" key="2">
    <source>
        <dbReference type="ARBA" id="ARBA00005417"/>
    </source>
</evidence>
<dbReference type="InterPro" id="IPR027417">
    <property type="entry name" value="P-loop_NTPase"/>
</dbReference>
<dbReference type="SUPFAM" id="SSF52540">
    <property type="entry name" value="P-loop containing nucleoside triphosphate hydrolases"/>
    <property type="match status" value="1"/>
</dbReference>
<dbReference type="OrthoDB" id="9806285at2"/>
<dbReference type="GO" id="GO:0015833">
    <property type="term" value="P:peptide transport"/>
    <property type="evidence" value="ECO:0007669"/>
    <property type="project" value="InterPro"/>
</dbReference>